<protein>
    <submittedName>
        <fullName evidence="9">TolC family protein</fullName>
    </submittedName>
</protein>
<proteinExistence type="inferred from homology"/>
<dbReference type="OrthoDB" id="367883at2"/>
<keyword evidence="7" id="KW-0998">Cell outer membrane</keyword>
<gene>
    <name evidence="9" type="ORF">DQQ10_23505</name>
</gene>
<dbReference type="GO" id="GO:0009279">
    <property type="term" value="C:cell outer membrane"/>
    <property type="evidence" value="ECO:0007669"/>
    <property type="project" value="UniProtKB-SubCell"/>
</dbReference>
<keyword evidence="6" id="KW-0472">Membrane</keyword>
<keyword evidence="8" id="KW-0732">Signal</keyword>
<evidence type="ECO:0000256" key="3">
    <source>
        <dbReference type="ARBA" id="ARBA00022448"/>
    </source>
</evidence>
<dbReference type="Pfam" id="PF02321">
    <property type="entry name" value="OEP"/>
    <property type="match status" value="2"/>
</dbReference>
<dbReference type="GO" id="GO:0015288">
    <property type="term" value="F:porin activity"/>
    <property type="evidence" value="ECO:0007669"/>
    <property type="project" value="TreeGrafter"/>
</dbReference>
<evidence type="ECO:0000256" key="4">
    <source>
        <dbReference type="ARBA" id="ARBA00022452"/>
    </source>
</evidence>
<comment type="caution">
    <text evidence="9">The sequence shown here is derived from an EMBL/GenBank/DDBJ whole genome shotgun (WGS) entry which is preliminary data.</text>
</comment>
<evidence type="ECO:0000256" key="1">
    <source>
        <dbReference type="ARBA" id="ARBA00004442"/>
    </source>
</evidence>
<dbReference type="RefSeq" id="WP_112749385.1">
    <property type="nucleotide sequence ID" value="NZ_QMFY01000017.1"/>
</dbReference>
<dbReference type="PANTHER" id="PTHR30026">
    <property type="entry name" value="OUTER MEMBRANE PROTEIN TOLC"/>
    <property type="match status" value="1"/>
</dbReference>
<evidence type="ECO:0000256" key="7">
    <source>
        <dbReference type="ARBA" id="ARBA00023237"/>
    </source>
</evidence>
<dbReference type="Gene3D" id="1.20.1600.10">
    <property type="entry name" value="Outer membrane efflux proteins (OEP)"/>
    <property type="match status" value="1"/>
</dbReference>
<comment type="similarity">
    <text evidence="2">Belongs to the outer membrane factor (OMF) (TC 1.B.17) family.</text>
</comment>
<keyword evidence="10" id="KW-1185">Reference proteome</keyword>
<evidence type="ECO:0000256" key="2">
    <source>
        <dbReference type="ARBA" id="ARBA00007613"/>
    </source>
</evidence>
<accession>A0A364XVV3</accession>
<name>A0A364XVV3_9BACT</name>
<keyword evidence="4" id="KW-1134">Transmembrane beta strand</keyword>
<dbReference type="EMBL" id="QMFY01000017">
    <property type="protein sequence ID" value="RAV98492.1"/>
    <property type="molecule type" value="Genomic_DNA"/>
</dbReference>
<sequence length="446" mass="50665">MQLTLIKRETSFLMLLLLLAIPAISFAQATGNDSTLQSATLNDVVTYALQHRPSVRQSQLDQEITEKVIKGKLADWYPQINFNYQYQRTIDRPVTAFGDNVITVGLFNTSLAQVEATQTIFNRDVLLASKTASKVRIQAEQSVVSTKIEVVVSVTKAFYGLLATAQQIKVNEESIVRLKQSLKDAYSRYQTGVADKTDYKRATILLHNSEASLKTTQERLVYEQQYLKALIGYPADKTFTLQYDTAQMESEINIDTLQQLNYAQHIDYKIMFTQRELQKANVRYSQWAFLPSASAFGAYNLNYLNDNLGELYNTSYPNSFVGAKLTLPIFQGGKRVAKIKEQKLTLRRVDVGLENLQNTLDATYTKALTDYKSNLKTYVVQKENVVLAQEVYDVINLQYRNGVRTYLDVTVAETDLRTARINYFNALNLVLTSKMDVLRALGQINY</sequence>
<evidence type="ECO:0000256" key="6">
    <source>
        <dbReference type="ARBA" id="ARBA00023136"/>
    </source>
</evidence>
<keyword evidence="3" id="KW-0813">Transport</keyword>
<dbReference type="GO" id="GO:1990281">
    <property type="term" value="C:efflux pump complex"/>
    <property type="evidence" value="ECO:0007669"/>
    <property type="project" value="TreeGrafter"/>
</dbReference>
<evidence type="ECO:0000256" key="8">
    <source>
        <dbReference type="SAM" id="SignalP"/>
    </source>
</evidence>
<keyword evidence="5" id="KW-0812">Transmembrane</keyword>
<evidence type="ECO:0000313" key="9">
    <source>
        <dbReference type="EMBL" id="RAV98492.1"/>
    </source>
</evidence>
<evidence type="ECO:0000313" key="10">
    <source>
        <dbReference type="Proteomes" id="UP000251889"/>
    </source>
</evidence>
<dbReference type="PANTHER" id="PTHR30026:SF20">
    <property type="entry name" value="OUTER MEMBRANE PROTEIN TOLC"/>
    <property type="match status" value="1"/>
</dbReference>
<organism evidence="9 10">
    <name type="scientific">Pseudochryseolinea flava</name>
    <dbReference type="NCBI Taxonomy" id="2059302"/>
    <lineage>
        <taxon>Bacteria</taxon>
        <taxon>Pseudomonadati</taxon>
        <taxon>Bacteroidota</taxon>
        <taxon>Cytophagia</taxon>
        <taxon>Cytophagales</taxon>
        <taxon>Fulvivirgaceae</taxon>
        <taxon>Pseudochryseolinea</taxon>
    </lineage>
</organism>
<dbReference type="GO" id="GO:0015562">
    <property type="term" value="F:efflux transmembrane transporter activity"/>
    <property type="evidence" value="ECO:0007669"/>
    <property type="project" value="InterPro"/>
</dbReference>
<feature type="chain" id="PRO_5016688174" evidence="8">
    <location>
        <begin position="30"/>
        <end position="446"/>
    </location>
</feature>
<dbReference type="SUPFAM" id="SSF56954">
    <property type="entry name" value="Outer membrane efflux proteins (OEP)"/>
    <property type="match status" value="1"/>
</dbReference>
<feature type="signal peptide" evidence="8">
    <location>
        <begin position="1"/>
        <end position="29"/>
    </location>
</feature>
<dbReference type="AlphaFoldDB" id="A0A364XVV3"/>
<dbReference type="InterPro" id="IPR003423">
    <property type="entry name" value="OMP_efflux"/>
</dbReference>
<reference evidence="9 10" key="1">
    <citation type="submission" date="2018-06" db="EMBL/GenBank/DDBJ databases">
        <title>Chryseolinea flavus sp. nov., a member of the phylum Bacteroidetes isolated from soil.</title>
        <authorList>
            <person name="Li Y."/>
            <person name="Wang J."/>
        </authorList>
    </citation>
    <scope>NUCLEOTIDE SEQUENCE [LARGE SCALE GENOMIC DNA]</scope>
    <source>
        <strain evidence="9 10">SDU1-6</strain>
    </source>
</reference>
<dbReference type="Proteomes" id="UP000251889">
    <property type="component" value="Unassembled WGS sequence"/>
</dbReference>
<comment type="subcellular location">
    <subcellularLocation>
        <location evidence="1">Cell outer membrane</location>
    </subcellularLocation>
</comment>
<dbReference type="InterPro" id="IPR051906">
    <property type="entry name" value="TolC-like"/>
</dbReference>
<evidence type="ECO:0000256" key="5">
    <source>
        <dbReference type="ARBA" id="ARBA00022692"/>
    </source>
</evidence>